<evidence type="ECO:0000256" key="1">
    <source>
        <dbReference type="SAM" id="SignalP"/>
    </source>
</evidence>
<dbReference type="STRING" id="1936003.STSP2_00626"/>
<dbReference type="CDD" id="cd00229">
    <property type="entry name" value="SGNH_hydrolase"/>
    <property type="match status" value="1"/>
</dbReference>
<feature type="chain" id="PRO_5012278992" description="SGNH hydrolase-type esterase domain-containing protein" evidence="1">
    <location>
        <begin position="21"/>
        <end position="234"/>
    </location>
</feature>
<gene>
    <name evidence="2" type="ORF">STSP2_00626</name>
</gene>
<dbReference type="SUPFAM" id="SSF52266">
    <property type="entry name" value="SGNH hydrolase"/>
    <property type="match status" value="1"/>
</dbReference>
<keyword evidence="3" id="KW-1185">Reference proteome</keyword>
<protein>
    <recommendedName>
        <fullName evidence="4">SGNH hydrolase-type esterase domain-containing protein</fullName>
    </recommendedName>
</protein>
<dbReference type="AlphaFoldDB" id="A0A1U9NHS9"/>
<reference evidence="3" key="1">
    <citation type="submission" date="2017-02" db="EMBL/GenBank/DDBJ databases">
        <title>Comparative genomics and description of representatives of a novel lineage of planctomycetes thriving in anoxic sediments.</title>
        <authorList>
            <person name="Spring S."/>
            <person name="Bunk B."/>
            <person name="Sproer C."/>
        </authorList>
    </citation>
    <scope>NUCLEOTIDE SEQUENCE [LARGE SCALE GENOMIC DNA]</scope>
    <source>
        <strain evidence="3">ST-NAGAB-D1</strain>
    </source>
</reference>
<evidence type="ECO:0000313" key="3">
    <source>
        <dbReference type="Proteomes" id="UP000189674"/>
    </source>
</evidence>
<dbReference type="RefSeq" id="WP_146659743.1">
    <property type="nucleotide sequence ID" value="NZ_CP019791.1"/>
</dbReference>
<organism evidence="2 3">
    <name type="scientific">Anaerohalosphaera lusitana</name>
    <dbReference type="NCBI Taxonomy" id="1936003"/>
    <lineage>
        <taxon>Bacteria</taxon>
        <taxon>Pseudomonadati</taxon>
        <taxon>Planctomycetota</taxon>
        <taxon>Phycisphaerae</taxon>
        <taxon>Sedimentisphaerales</taxon>
        <taxon>Anaerohalosphaeraceae</taxon>
        <taxon>Anaerohalosphaera</taxon>
    </lineage>
</organism>
<dbReference type="KEGG" id="alus:STSP2_00626"/>
<evidence type="ECO:0000313" key="2">
    <source>
        <dbReference type="EMBL" id="AQT67479.1"/>
    </source>
</evidence>
<dbReference type="InterPro" id="IPR036514">
    <property type="entry name" value="SGNH_hydro_sf"/>
</dbReference>
<sequence length="234" mass="26012" precursor="true">MRTIITIPAIIAISFLAGCAATTPTADIPEPNRERIEWCDIWITNANQNDLPRVLMIGDSITRGYFPHVEAQLKETANCARYTTSRDLADPVFYDELTLVLKQYPYAVIHFNNGLHGRPSTEAEYAAAFPRMLETLEKYAPQARLIWATSTPVQPTGAFADFVDRVPARNKIAAEHIAASDKPIAINDLNALITGHPEYFLPDGVHYTNEARKLQAEQVARAITAQLPKHKSAD</sequence>
<evidence type="ECO:0008006" key="4">
    <source>
        <dbReference type="Google" id="ProtNLM"/>
    </source>
</evidence>
<dbReference type="PROSITE" id="PS51257">
    <property type="entry name" value="PROKAR_LIPOPROTEIN"/>
    <property type="match status" value="1"/>
</dbReference>
<dbReference type="GO" id="GO:0016788">
    <property type="term" value="F:hydrolase activity, acting on ester bonds"/>
    <property type="evidence" value="ECO:0007669"/>
    <property type="project" value="UniProtKB-ARBA"/>
</dbReference>
<accession>A0A1U9NHS9</accession>
<keyword evidence="1" id="KW-0732">Signal</keyword>
<dbReference type="Proteomes" id="UP000189674">
    <property type="component" value="Chromosome"/>
</dbReference>
<dbReference type="EMBL" id="CP019791">
    <property type="protein sequence ID" value="AQT67479.1"/>
    <property type="molecule type" value="Genomic_DNA"/>
</dbReference>
<name>A0A1U9NHS9_9BACT</name>
<feature type="signal peptide" evidence="1">
    <location>
        <begin position="1"/>
        <end position="20"/>
    </location>
</feature>
<proteinExistence type="predicted"/>
<dbReference type="Gene3D" id="3.40.50.1110">
    <property type="entry name" value="SGNH hydrolase"/>
    <property type="match status" value="1"/>
</dbReference>
<dbReference type="OrthoDB" id="9815670at2"/>